<dbReference type="InterPro" id="IPR050109">
    <property type="entry name" value="HTH-type_TetR-like_transc_reg"/>
</dbReference>
<evidence type="ECO:0000313" key="5">
    <source>
        <dbReference type="Proteomes" id="UP000186919"/>
    </source>
</evidence>
<dbReference type="PANTHER" id="PTHR30055">
    <property type="entry name" value="HTH-TYPE TRANSCRIPTIONAL REGULATOR RUTR"/>
    <property type="match status" value="1"/>
</dbReference>
<accession>A0A179V5Q9</accession>
<dbReference type="InterPro" id="IPR009057">
    <property type="entry name" value="Homeodomain-like_sf"/>
</dbReference>
<dbReference type="GO" id="GO:0000976">
    <property type="term" value="F:transcription cis-regulatory region binding"/>
    <property type="evidence" value="ECO:0007669"/>
    <property type="project" value="TreeGrafter"/>
</dbReference>
<dbReference type="Gene3D" id="1.10.357.10">
    <property type="entry name" value="Tetracycline Repressor, domain 2"/>
    <property type="match status" value="1"/>
</dbReference>
<dbReference type="GO" id="GO:0003700">
    <property type="term" value="F:DNA-binding transcription factor activity"/>
    <property type="evidence" value="ECO:0007669"/>
    <property type="project" value="TreeGrafter"/>
</dbReference>
<evidence type="ECO:0000256" key="2">
    <source>
        <dbReference type="PROSITE-ProRule" id="PRU00335"/>
    </source>
</evidence>
<protein>
    <submittedName>
        <fullName evidence="4">TetR family transcriptional regulator</fullName>
    </submittedName>
</protein>
<proteinExistence type="predicted"/>
<keyword evidence="1 2" id="KW-0238">DNA-binding</keyword>
<dbReference type="PRINTS" id="PR00455">
    <property type="entry name" value="HTHTETR"/>
</dbReference>
<dbReference type="InterPro" id="IPR001647">
    <property type="entry name" value="HTH_TetR"/>
</dbReference>
<reference evidence="4 5" key="1">
    <citation type="submission" date="2016-01" db="EMBL/GenBank/DDBJ databases">
        <title>Mycobacterium immunogenum strain CD11_6 genome sequencing and assembly.</title>
        <authorList>
            <person name="Kaur G."/>
            <person name="Nair G.R."/>
            <person name="Mayilraj S."/>
        </authorList>
    </citation>
    <scope>NUCLEOTIDE SEQUENCE [LARGE SCALE GENOMIC DNA]</scope>
    <source>
        <strain evidence="4 5">CD11-6</strain>
    </source>
</reference>
<sequence>MSADPDPTGRRILDAALQTMLSFGIRRATVDEIARRAGVSHMTVYRRWSNKTELVLAVLMREAQTMFSAIDREIAALDGPEAKLVAGFTGIFWYVHTHPLMRRAVETDPDSVLPVMTKGAGPALDMATTYLAGHVSRSAGDLVDDPYGVAEVFVRLTHSLILAPSPRRELVTREDAEQYARRYILPIARALVPAPSPAVR</sequence>
<feature type="domain" description="HTH tetR-type" evidence="3">
    <location>
        <begin position="6"/>
        <end position="66"/>
    </location>
</feature>
<dbReference type="PROSITE" id="PS50977">
    <property type="entry name" value="HTH_TETR_2"/>
    <property type="match status" value="1"/>
</dbReference>
<name>A0A179V5Q9_9MYCO</name>
<evidence type="ECO:0000313" key="4">
    <source>
        <dbReference type="EMBL" id="OAT66977.1"/>
    </source>
</evidence>
<gene>
    <name evidence="4" type="ORF">AWB85_15275</name>
</gene>
<dbReference type="EMBL" id="LQYE01000031">
    <property type="protein sequence ID" value="OAT66977.1"/>
    <property type="molecule type" value="Genomic_DNA"/>
</dbReference>
<comment type="caution">
    <text evidence="4">The sequence shown here is derived from an EMBL/GenBank/DDBJ whole genome shotgun (WGS) entry which is preliminary data.</text>
</comment>
<dbReference type="Pfam" id="PF00440">
    <property type="entry name" value="TetR_N"/>
    <property type="match status" value="1"/>
</dbReference>
<dbReference type="RefSeq" id="WP_064632885.1">
    <property type="nucleotide sequence ID" value="NZ_LQYE01000031.1"/>
</dbReference>
<dbReference type="PANTHER" id="PTHR30055:SF153">
    <property type="entry name" value="HTH-TYPE TRANSCRIPTIONAL REPRESSOR RV3405C"/>
    <property type="match status" value="1"/>
</dbReference>
<dbReference type="SUPFAM" id="SSF46689">
    <property type="entry name" value="Homeodomain-like"/>
    <property type="match status" value="1"/>
</dbReference>
<dbReference type="Proteomes" id="UP000186919">
    <property type="component" value="Unassembled WGS sequence"/>
</dbReference>
<dbReference type="AlphaFoldDB" id="A0A179V5Q9"/>
<feature type="DNA-binding region" description="H-T-H motif" evidence="2">
    <location>
        <begin position="29"/>
        <end position="48"/>
    </location>
</feature>
<evidence type="ECO:0000256" key="1">
    <source>
        <dbReference type="ARBA" id="ARBA00023125"/>
    </source>
</evidence>
<evidence type="ECO:0000259" key="3">
    <source>
        <dbReference type="PROSITE" id="PS50977"/>
    </source>
</evidence>
<organism evidence="4 5">
    <name type="scientific">Mycobacteroides immunogenum</name>
    <dbReference type="NCBI Taxonomy" id="83262"/>
    <lineage>
        <taxon>Bacteria</taxon>
        <taxon>Bacillati</taxon>
        <taxon>Actinomycetota</taxon>
        <taxon>Actinomycetes</taxon>
        <taxon>Mycobacteriales</taxon>
        <taxon>Mycobacteriaceae</taxon>
        <taxon>Mycobacteroides</taxon>
    </lineage>
</organism>